<gene>
    <name evidence="2" type="ORF">KI810_12560</name>
</gene>
<dbReference type="PANTHER" id="PTHR33531:SF10">
    <property type="entry name" value="BLR7895 PROTEIN"/>
    <property type="match status" value="1"/>
</dbReference>
<dbReference type="InterPro" id="IPR012347">
    <property type="entry name" value="Ferritin-like"/>
</dbReference>
<reference evidence="2 3" key="1">
    <citation type="submission" date="2021-05" db="EMBL/GenBank/DDBJ databases">
        <title>The draft genome of Geobacter luticola JCM 17780.</title>
        <authorList>
            <person name="Xu Z."/>
            <person name="Masuda Y."/>
            <person name="Itoh H."/>
            <person name="Senoo K."/>
        </authorList>
    </citation>
    <scope>NUCLEOTIDE SEQUENCE [LARGE SCALE GENOMIC DNA]</scope>
    <source>
        <strain evidence="2 3">JCM 17780</strain>
    </source>
</reference>
<dbReference type="InterPro" id="IPR003251">
    <property type="entry name" value="Rr_diiron-bd_dom"/>
</dbReference>
<comment type="caution">
    <text evidence="2">The sequence shown here is derived from an EMBL/GenBank/DDBJ whole genome shotgun (WGS) entry which is preliminary data.</text>
</comment>
<dbReference type="Proteomes" id="UP000756860">
    <property type="component" value="Unassembled WGS sequence"/>
</dbReference>
<evidence type="ECO:0000313" key="2">
    <source>
        <dbReference type="EMBL" id="MBT0653893.1"/>
    </source>
</evidence>
<evidence type="ECO:0000259" key="1">
    <source>
        <dbReference type="Pfam" id="PF02915"/>
    </source>
</evidence>
<protein>
    <submittedName>
        <fullName evidence="2">Ferritin family protein</fullName>
    </submittedName>
</protein>
<dbReference type="EMBL" id="JAHCVK010000006">
    <property type="protein sequence ID" value="MBT0653893.1"/>
    <property type="molecule type" value="Genomic_DNA"/>
</dbReference>
<name>A0ABS5SEW2_9BACT</name>
<dbReference type="InterPro" id="IPR009078">
    <property type="entry name" value="Ferritin-like_SF"/>
</dbReference>
<organism evidence="2 3">
    <name type="scientific">Geomobilimonas luticola</name>
    <dbReference type="NCBI Taxonomy" id="1114878"/>
    <lineage>
        <taxon>Bacteria</taxon>
        <taxon>Pseudomonadati</taxon>
        <taxon>Thermodesulfobacteriota</taxon>
        <taxon>Desulfuromonadia</taxon>
        <taxon>Geobacterales</taxon>
        <taxon>Geobacteraceae</taxon>
        <taxon>Geomobilimonas</taxon>
    </lineage>
</organism>
<accession>A0ABS5SEW2</accession>
<evidence type="ECO:0000313" key="3">
    <source>
        <dbReference type="Proteomes" id="UP000756860"/>
    </source>
</evidence>
<dbReference type="RefSeq" id="WP_214175902.1">
    <property type="nucleotide sequence ID" value="NZ_JAHCVK010000006.1"/>
</dbReference>
<feature type="domain" description="Rubrerythrin diiron-binding" evidence="1">
    <location>
        <begin position="6"/>
        <end position="56"/>
    </location>
</feature>
<keyword evidence="3" id="KW-1185">Reference proteome</keyword>
<dbReference type="Pfam" id="PF02915">
    <property type="entry name" value="Rubrerythrin"/>
    <property type="match status" value="2"/>
</dbReference>
<sequence>MGFTTLEEIITFAVQREETAYQLYKTAAETSTSIAARKMFEEMAAEEKGHKEVFSKIDLAEAAGFGARTSTDMKLSEYLVDIPLRPNMTYQEILTYAIKTEESAYRLYKAAAEMTDDPKLKKTLLVFADVEKGHKLRVENLYDEHVLTEN</sequence>
<proteinExistence type="predicted"/>
<dbReference type="SUPFAM" id="SSF47240">
    <property type="entry name" value="Ferritin-like"/>
    <property type="match status" value="1"/>
</dbReference>
<dbReference type="Gene3D" id="1.20.1260.10">
    <property type="match status" value="1"/>
</dbReference>
<dbReference type="PANTHER" id="PTHR33531">
    <property type="entry name" value="RUBRERYTHRIN SUBFAMILY"/>
    <property type="match status" value="1"/>
</dbReference>
<dbReference type="CDD" id="cd01045">
    <property type="entry name" value="Ferritin_like_AB"/>
    <property type="match status" value="1"/>
</dbReference>
<feature type="domain" description="Rubrerythrin diiron-binding" evidence="1">
    <location>
        <begin position="92"/>
        <end position="145"/>
    </location>
</feature>